<organism evidence="2 3">
    <name type="scientific">Salinibacillus kushneri</name>
    <dbReference type="NCBI Taxonomy" id="237682"/>
    <lineage>
        <taxon>Bacteria</taxon>
        <taxon>Bacillati</taxon>
        <taxon>Bacillota</taxon>
        <taxon>Bacilli</taxon>
        <taxon>Bacillales</taxon>
        <taxon>Bacillaceae</taxon>
        <taxon>Salinibacillus</taxon>
    </lineage>
</organism>
<reference evidence="3" key="1">
    <citation type="submission" date="2016-10" db="EMBL/GenBank/DDBJ databases">
        <authorList>
            <person name="Varghese N."/>
            <person name="Submissions S."/>
        </authorList>
    </citation>
    <scope>NUCLEOTIDE SEQUENCE [LARGE SCALE GENOMIC DNA]</scope>
    <source>
        <strain evidence="3">CGMCC 1.3566</strain>
    </source>
</reference>
<sequence>MKNSITLDFYKEAYKPKLQNYHLSEEQNRYAPFPMDALLTCKEDSTRCPIVILYQGEPAGFFVLHGWKGVQKYSDNKEAILIRAYSINASYQGKGIATESLRILDSFVKEHFPDKSEIILAVNHQNTNAQHVYQKAGFTDKGLRTMGPKGELYIFHKPLK</sequence>
<protein>
    <submittedName>
        <fullName evidence="2">Acetyltransferase (GNAT) domain-containing protein</fullName>
    </submittedName>
</protein>
<keyword evidence="2" id="KW-0808">Transferase</keyword>
<dbReference type="InterPro" id="IPR016181">
    <property type="entry name" value="Acyl_CoA_acyltransferase"/>
</dbReference>
<keyword evidence="3" id="KW-1185">Reference proteome</keyword>
<dbReference type="InterPro" id="IPR000182">
    <property type="entry name" value="GNAT_dom"/>
</dbReference>
<dbReference type="PANTHER" id="PTHR43328">
    <property type="entry name" value="ACETYLTRANSFERASE-RELATED"/>
    <property type="match status" value="1"/>
</dbReference>
<proteinExistence type="predicted"/>
<dbReference type="AlphaFoldDB" id="A0A1I0EYM1"/>
<dbReference type="PANTHER" id="PTHR43328:SF1">
    <property type="entry name" value="N-ACETYLTRANSFERASE DOMAIN-CONTAINING PROTEIN"/>
    <property type="match status" value="1"/>
</dbReference>
<dbReference type="RefSeq" id="WP_093134401.1">
    <property type="nucleotide sequence ID" value="NZ_FOHJ01000005.1"/>
</dbReference>
<dbReference type="Pfam" id="PF00583">
    <property type="entry name" value="Acetyltransf_1"/>
    <property type="match status" value="1"/>
</dbReference>
<dbReference type="Gene3D" id="3.40.630.30">
    <property type="match status" value="1"/>
</dbReference>
<feature type="domain" description="N-acetyltransferase" evidence="1">
    <location>
        <begin position="5"/>
        <end position="160"/>
    </location>
</feature>
<dbReference type="Proteomes" id="UP000199095">
    <property type="component" value="Unassembled WGS sequence"/>
</dbReference>
<name>A0A1I0EYM1_9BACI</name>
<dbReference type="STRING" id="237682.SAMN05421676_105130"/>
<evidence type="ECO:0000313" key="3">
    <source>
        <dbReference type="Proteomes" id="UP000199095"/>
    </source>
</evidence>
<evidence type="ECO:0000313" key="2">
    <source>
        <dbReference type="EMBL" id="SET50640.1"/>
    </source>
</evidence>
<gene>
    <name evidence="2" type="ORF">SAMN05421676_105130</name>
</gene>
<dbReference type="OrthoDB" id="66776at2"/>
<dbReference type="SUPFAM" id="SSF55729">
    <property type="entry name" value="Acyl-CoA N-acyltransferases (Nat)"/>
    <property type="match status" value="1"/>
</dbReference>
<dbReference type="PROSITE" id="PS51186">
    <property type="entry name" value="GNAT"/>
    <property type="match status" value="1"/>
</dbReference>
<accession>A0A1I0EYM1</accession>
<dbReference type="EMBL" id="FOHJ01000005">
    <property type="protein sequence ID" value="SET50640.1"/>
    <property type="molecule type" value="Genomic_DNA"/>
</dbReference>
<dbReference type="GO" id="GO:0016747">
    <property type="term" value="F:acyltransferase activity, transferring groups other than amino-acyl groups"/>
    <property type="evidence" value="ECO:0007669"/>
    <property type="project" value="InterPro"/>
</dbReference>
<evidence type="ECO:0000259" key="1">
    <source>
        <dbReference type="PROSITE" id="PS51186"/>
    </source>
</evidence>